<evidence type="ECO:0000313" key="2">
    <source>
        <dbReference type="Proteomes" id="UP000010077"/>
    </source>
</evidence>
<name>K7YR13_9PROT</name>
<proteinExistence type="predicted"/>
<reference evidence="1 2" key="1">
    <citation type="journal article" date="2012" name="Proc. Natl. Acad. Sci. U.S.A.">
        <title>Genome streamlining and chemical defense in a coral reef symbiosis.</title>
        <authorList>
            <person name="Kwan J.C."/>
            <person name="Donia M.S."/>
            <person name="Han A.W."/>
            <person name="Hirose E."/>
            <person name="Haygood M.G."/>
            <person name="Schmidt E.W."/>
        </authorList>
    </citation>
    <scope>NUCLEOTIDE SEQUENCE [LARGE SCALE GENOMIC DNA]</scope>
    <source>
        <strain evidence="1 2">L2</strain>
    </source>
</reference>
<gene>
    <name evidence="1" type="ORF">A1OE_769</name>
</gene>
<protein>
    <submittedName>
        <fullName evidence="1">Uncharacterized protein</fullName>
    </submittedName>
</protein>
<dbReference type="EMBL" id="CP003539">
    <property type="protein sequence ID" value="AFX98954.1"/>
    <property type="molecule type" value="Genomic_DNA"/>
</dbReference>
<dbReference type="Proteomes" id="UP000010077">
    <property type="component" value="Chromosome"/>
</dbReference>
<dbReference type="HOGENOM" id="CLU_3165860_0_0_5"/>
<dbReference type="AlphaFoldDB" id="K7YR13"/>
<accession>K7YR13</accession>
<sequence length="47" mass="5597">MFIVPIRNGFSYLSLRQIIFLILTSDSIIMYSKLQCLKFILLNRNMK</sequence>
<evidence type="ECO:0000313" key="1">
    <source>
        <dbReference type="EMBL" id="AFX98954.1"/>
    </source>
</evidence>
<organism evidence="1 2">
    <name type="scientific">Candidatus Endolissoclinum faulkneri L2</name>
    <dbReference type="NCBI Taxonomy" id="1193729"/>
    <lineage>
        <taxon>Bacteria</taxon>
        <taxon>Pseudomonadati</taxon>
        <taxon>Pseudomonadota</taxon>
        <taxon>Alphaproteobacteria</taxon>
        <taxon>Rhodospirillales</taxon>
        <taxon>Rhodospirillaceae</taxon>
        <taxon>Candidatus Endolissoclinum</taxon>
    </lineage>
</organism>
<dbReference type="KEGG" id="thal:A1OE_769"/>
<keyword evidence="2" id="KW-1185">Reference proteome</keyword>